<keyword evidence="5" id="KW-1185">Reference proteome</keyword>
<dbReference type="SUPFAM" id="SSF48726">
    <property type="entry name" value="Immunoglobulin"/>
    <property type="match status" value="1"/>
</dbReference>
<dbReference type="GO" id="GO:0006955">
    <property type="term" value="P:immune response"/>
    <property type="evidence" value="ECO:0007669"/>
    <property type="project" value="TreeGrafter"/>
</dbReference>
<dbReference type="SUPFAM" id="SSF54452">
    <property type="entry name" value="MHC antigen-recognition domain"/>
    <property type="match status" value="1"/>
</dbReference>
<dbReference type="InterPro" id="IPR050208">
    <property type="entry name" value="MHC_class-I_related"/>
</dbReference>
<dbReference type="InterPro" id="IPR003597">
    <property type="entry name" value="Ig_C1-set"/>
</dbReference>
<accession>A0A6P6RIJ7</accession>
<dbReference type="Pfam" id="PF07654">
    <property type="entry name" value="C1-set"/>
    <property type="match status" value="1"/>
</dbReference>
<keyword evidence="1" id="KW-0325">Glycoprotein</keyword>
<dbReference type="RefSeq" id="XP_026145291.1">
    <property type="nucleotide sequence ID" value="XM_026289506.1"/>
</dbReference>
<dbReference type="OrthoDB" id="8890485at2759"/>
<keyword evidence="2" id="KW-0812">Transmembrane</keyword>
<evidence type="ECO:0000256" key="2">
    <source>
        <dbReference type="SAM" id="Phobius"/>
    </source>
</evidence>
<dbReference type="Gene3D" id="2.60.40.10">
    <property type="entry name" value="Immunoglobulins"/>
    <property type="match status" value="1"/>
</dbReference>
<dbReference type="Gene3D" id="3.30.500.10">
    <property type="entry name" value="MHC class I-like antigen recognition-like"/>
    <property type="match status" value="1"/>
</dbReference>
<keyword evidence="2" id="KW-0472">Membrane</keyword>
<feature type="chain" id="PRO_5044650519" evidence="3">
    <location>
        <begin position="19"/>
        <end position="346"/>
    </location>
</feature>
<name>A0A6P6RIJ7_CARAU</name>
<dbReference type="GeneTree" id="ENSGT01120000272678"/>
<feature type="signal peptide" evidence="3">
    <location>
        <begin position="1"/>
        <end position="18"/>
    </location>
</feature>
<evidence type="ECO:0000313" key="7">
    <source>
        <dbReference type="RefSeq" id="XP_026145291.1"/>
    </source>
</evidence>
<gene>
    <name evidence="6 7" type="primary">LOC113119833</name>
</gene>
<dbReference type="GO" id="GO:0005615">
    <property type="term" value="C:extracellular space"/>
    <property type="evidence" value="ECO:0007669"/>
    <property type="project" value="TreeGrafter"/>
</dbReference>
<dbReference type="InterPro" id="IPR037055">
    <property type="entry name" value="MHC_I-like_Ag-recog_sf"/>
</dbReference>
<reference evidence="6 7" key="1">
    <citation type="submission" date="2025-04" db="UniProtKB">
        <authorList>
            <consortium name="RefSeq"/>
        </authorList>
    </citation>
    <scope>IDENTIFICATION</scope>
    <source>
        <strain evidence="6 7">Wakin</strain>
        <tissue evidence="6 7">Muscle</tissue>
    </source>
</reference>
<evidence type="ECO:0000313" key="5">
    <source>
        <dbReference type="Proteomes" id="UP000515129"/>
    </source>
</evidence>
<dbReference type="InterPro" id="IPR013783">
    <property type="entry name" value="Ig-like_fold"/>
</dbReference>
<dbReference type="AlphaFoldDB" id="A0A6P6RIJ7"/>
<protein>
    <submittedName>
        <fullName evidence="6 7">Uncharacterized protein LOC113119833 isoform X1</fullName>
    </submittedName>
</protein>
<evidence type="ECO:0000259" key="4">
    <source>
        <dbReference type="Pfam" id="PF07654"/>
    </source>
</evidence>
<proteinExistence type="predicted"/>
<organism evidence="5 7">
    <name type="scientific">Carassius auratus</name>
    <name type="common">Goldfish</name>
    <dbReference type="NCBI Taxonomy" id="7957"/>
    <lineage>
        <taxon>Eukaryota</taxon>
        <taxon>Metazoa</taxon>
        <taxon>Chordata</taxon>
        <taxon>Craniata</taxon>
        <taxon>Vertebrata</taxon>
        <taxon>Euteleostomi</taxon>
        <taxon>Actinopterygii</taxon>
        <taxon>Neopterygii</taxon>
        <taxon>Teleostei</taxon>
        <taxon>Ostariophysi</taxon>
        <taxon>Cypriniformes</taxon>
        <taxon>Cyprinidae</taxon>
        <taxon>Cyprininae</taxon>
        <taxon>Carassius</taxon>
    </lineage>
</organism>
<sequence length="346" mass="38716">MASVTVLFLILSVFPSQSDLHVLQWTHGCAAECHSNGSVIFLQGTDEYAYDGQNSKFTLSMDWIPLVPVSSLEKKCLETLTSFIDLQREERLIKESRPEVYFSVKASGSSEQQVLVCLPSVFNRKHVQMEIRHDQTPLPDERLNSSEIRPNTDGSFQLKKSPQILPSESSCYQCVVDEWILPEVAYLVDVGRLLGFVTLISLIVASVIVLTTYQLIKYIKHPKKQKTLKTPSHVKLLRQEKCSSLAPALNAASDDSLKVVLTEELHETQSLCEAEETPAAAPTAARGAIGSKNISLPDFAMEREDSDQKTVTRNTLLLPLQMYCRSQTISMPDLGNNWSFKQNIKN</sequence>
<dbReference type="GeneID" id="113119833"/>
<dbReference type="Proteomes" id="UP000515129">
    <property type="component" value="Chromosome 19"/>
</dbReference>
<dbReference type="RefSeq" id="XP_026145290.1">
    <property type="nucleotide sequence ID" value="XM_026289505.1"/>
</dbReference>
<evidence type="ECO:0000256" key="3">
    <source>
        <dbReference type="SAM" id="SignalP"/>
    </source>
</evidence>
<dbReference type="PANTHER" id="PTHR16675">
    <property type="entry name" value="MHC CLASS I-RELATED"/>
    <property type="match status" value="1"/>
</dbReference>
<keyword evidence="2" id="KW-1133">Transmembrane helix</keyword>
<evidence type="ECO:0000313" key="6">
    <source>
        <dbReference type="RefSeq" id="XP_026145290.1"/>
    </source>
</evidence>
<dbReference type="KEGG" id="caua:113119833"/>
<keyword evidence="3" id="KW-0732">Signal</keyword>
<evidence type="ECO:0000256" key="1">
    <source>
        <dbReference type="ARBA" id="ARBA00023180"/>
    </source>
</evidence>
<feature type="domain" description="Immunoglobulin C1-set" evidence="4">
    <location>
        <begin position="105"/>
        <end position="179"/>
    </location>
</feature>
<dbReference type="PANTHER" id="PTHR16675:SF193">
    <property type="entry name" value="LOC571647 PROTEIN-RELATED"/>
    <property type="match status" value="1"/>
</dbReference>
<feature type="transmembrane region" description="Helical" evidence="2">
    <location>
        <begin position="193"/>
        <end position="216"/>
    </location>
</feature>
<dbReference type="InterPro" id="IPR036179">
    <property type="entry name" value="Ig-like_dom_sf"/>
</dbReference>
<dbReference type="GO" id="GO:0009897">
    <property type="term" value="C:external side of plasma membrane"/>
    <property type="evidence" value="ECO:0007669"/>
    <property type="project" value="TreeGrafter"/>
</dbReference>
<dbReference type="InterPro" id="IPR011162">
    <property type="entry name" value="MHC_I/II-like_Ag-recog"/>
</dbReference>